<protein>
    <submittedName>
        <fullName evidence="10">DHA2 family efflux MFS transporter permease subunit</fullName>
    </submittedName>
</protein>
<dbReference type="RefSeq" id="WP_249830908.1">
    <property type="nucleotide sequence ID" value="NZ_JAMGBE010000002.1"/>
</dbReference>
<evidence type="ECO:0000313" key="10">
    <source>
        <dbReference type="EMBL" id="MCL6729407.1"/>
    </source>
</evidence>
<evidence type="ECO:0000256" key="6">
    <source>
        <dbReference type="ARBA" id="ARBA00022989"/>
    </source>
</evidence>
<dbReference type="NCBIfam" id="TIGR00711">
    <property type="entry name" value="efflux_EmrB"/>
    <property type="match status" value="1"/>
</dbReference>
<gene>
    <name evidence="10" type="ORF">LZ538_04955</name>
</gene>
<dbReference type="PROSITE" id="PS00216">
    <property type="entry name" value="SUGAR_TRANSPORT_1"/>
    <property type="match status" value="1"/>
</dbReference>
<dbReference type="CDD" id="cd17503">
    <property type="entry name" value="MFS_LmrB_MDR_like"/>
    <property type="match status" value="1"/>
</dbReference>
<feature type="domain" description="Major facilitator superfamily (MFS) profile" evidence="9">
    <location>
        <begin position="21"/>
        <end position="498"/>
    </location>
</feature>
<feature type="transmembrane region" description="Helical" evidence="8">
    <location>
        <begin position="483"/>
        <end position="500"/>
    </location>
</feature>
<evidence type="ECO:0000256" key="4">
    <source>
        <dbReference type="ARBA" id="ARBA00022475"/>
    </source>
</evidence>
<feature type="transmembrane region" description="Helical" evidence="8">
    <location>
        <begin position="207"/>
        <end position="224"/>
    </location>
</feature>
<keyword evidence="11" id="KW-1185">Reference proteome</keyword>
<dbReference type="EMBL" id="JAMGBE010000002">
    <property type="protein sequence ID" value="MCL6729407.1"/>
    <property type="molecule type" value="Genomic_DNA"/>
</dbReference>
<feature type="transmembrane region" description="Helical" evidence="8">
    <location>
        <begin position="112"/>
        <end position="134"/>
    </location>
</feature>
<feature type="transmembrane region" description="Helical" evidence="8">
    <location>
        <begin position="402"/>
        <end position="425"/>
    </location>
</feature>
<dbReference type="InterPro" id="IPR020846">
    <property type="entry name" value="MFS_dom"/>
</dbReference>
<keyword evidence="4" id="KW-1003">Cell membrane</keyword>
<comment type="caution">
    <text evidence="10">The sequence shown here is derived from an EMBL/GenBank/DDBJ whole genome shotgun (WGS) entry which is preliminary data.</text>
</comment>
<feature type="transmembrane region" description="Helical" evidence="8">
    <location>
        <begin position="59"/>
        <end position="79"/>
    </location>
</feature>
<name>A0ABT0S0N4_9SPHN</name>
<organism evidence="10 11">
    <name type="scientific">Sphingomonas hankyongi</name>
    <dbReference type="NCBI Taxonomy" id="2908209"/>
    <lineage>
        <taxon>Bacteria</taxon>
        <taxon>Pseudomonadati</taxon>
        <taxon>Pseudomonadota</taxon>
        <taxon>Alphaproteobacteria</taxon>
        <taxon>Sphingomonadales</taxon>
        <taxon>Sphingomonadaceae</taxon>
        <taxon>Sphingomonas</taxon>
    </lineage>
</organism>
<feature type="transmembrane region" description="Helical" evidence="8">
    <location>
        <begin position="236"/>
        <end position="257"/>
    </location>
</feature>
<reference evidence="10" key="1">
    <citation type="submission" date="2022-05" db="EMBL/GenBank/DDBJ databases">
        <authorList>
            <person name="Jo J.-H."/>
            <person name="Im W.-T."/>
        </authorList>
    </citation>
    <scope>NUCLEOTIDE SEQUENCE</scope>
    <source>
        <strain evidence="10">SE220</strain>
    </source>
</reference>
<evidence type="ECO:0000313" key="11">
    <source>
        <dbReference type="Proteomes" id="UP001165342"/>
    </source>
</evidence>
<keyword evidence="6 8" id="KW-1133">Transmembrane helix</keyword>
<evidence type="ECO:0000259" key="9">
    <source>
        <dbReference type="PROSITE" id="PS50850"/>
    </source>
</evidence>
<evidence type="ECO:0000256" key="1">
    <source>
        <dbReference type="ARBA" id="ARBA00004651"/>
    </source>
</evidence>
<feature type="transmembrane region" description="Helical" evidence="8">
    <location>
        <begin position="366"/>
        <end position="390"/>
    </location>
</feature>
<dbReference type="InterPro" id="IPR036259">
    <property type="entry name" value="MFS_trans_sf"/>
</dbReference>
<dbReference type="InterPro" id="IPR011701">
    <property type="entry name" value="MFS"/>
</dbReference>
<feature type="transmembrane region" description="Helical" evidence="8">
    <location>
        <begin position="173"/>
        <end position="195"/>
    </location>
</feature>
<keyword evidence="5 8" id="KW-0812">Transmembrane</keyword>
<dbReference type="Proteomes" id="UP001165342">
    <property type="component" value="Unassembled WGS sequence"/>
</dbReference>
<evidence type="ECO:0000256" key="8">
    <source>
        <dbReference type="SAM" id="Phobius"/>
    </source>
</evidence>
<dbReference type="PANTHER" id="PTHR42718:SF9">
    <property type="entry name" value="MAJOR FACILITATOR SUPERFAMILY MULTIDRUG TRANSPORTER MFSC"/>
    <property type="match status" value="1"/>
</dbReference>
<feature type="transmembrane region" description="Helical" evidence="8">
    <location>
        <begin position="19"/>
        <end position="39"/>
    </location>
</feature>
<dbReference type="PROSITE" id="PS50850">
    <property type="entry name" value="MFS"/>
    <property type="match status" value="1"/>
</dbReference>
<dbReference type="Gene3D" id="1.20.1720.10">
    <property type="entry name" value="Multidrug resistance protein D"/>
    <property type="match status" value="1"/>
</dbReference>
<evidence type="ECO:0000256" key="2">
    <source>
        <dbReference type="ARBA" id="ARBA00008537"/>
    </source>
</evidence>
<dbReference type="Gene3D" id="1.20.1250.20">
    <property type="entry name" value="MFS general substrate transporter like domains"/>
    <property type="match status" value="1"/>
</dbReference>
<dbReference type="Pfam" id="PF07690">
    <property type="entry name" value="MFS_1"/>
    <property type="match status" value="1"/>
</dbReference>
<proteinExistence type="inferred from homology"/>
<feature type="transmembrane region" description="Helical" evidence="8">
    <location>
        <begin position="278"/>
        <end position="299"/>
    </location>
</feature>
<feature type="transmembrane region" description="Helical" evidence="8">
    <location>
        <begin position="305"/>
        <end position="327"/>
    </location>
</feature>
<feature type="transmembrane region" description="Helical" evidence="8">
    <location>
        <begin position="86"/>
        <end position="106"/>
    </location>
</feature>
<dbReference type="InterPro" id="IPR005829">
    <property type="entry name" value="Sugar_transporter_CS"/>
</dbReference>
<feature type="transmembrane region" description="Helical" evidence="8">
    <location>
        <begin position="339"/>
        <end position="360"/>
    </location>
</feature>
<sequence length="516" mass="55439">MAETPAHIATHPLPAGERIIVTIGVMMAVLLQVLDTTIANVALPHMQASLSATQESINWVLTSYIVASAIALPISGWLADRVGRKRLLLISVVGFTIASMLCAMATSLTEMVFFRGLQGISGAFIVPLAQATLFDINPREKHGQAMALFGGGVMIGPILGPVLGGWLTDNYNWRWVFLVNLPVGVLCTLVMLRFMPKTEKHRRPFDLFGFALLALALGALQMFLDRGEQKDWFESWEIIVEAGLAIAAAWMFVVHIATAKHPLFERSMFADRNFATGLAFMAVTGVLLLAGLALLPPLLQNMYGYSVLQSGFLTAPRGVGTLISMLLAGRLTGKVDSRLLVGLGVVLMGASLWMMTGFAIDQPSRPVIMSGVVQGLGLGLIFVPLQSLAFETLVPRLRTTAAALLNLSRNIGGSVGISIVSAQLVRMTQVAHADLAQHITDQSIPSADPTLLQTIAPQGAVALAAINAEVTRQALFIAYLDDFKLMMIITFAVLPLLLLMRRGKQVGTGQPHVAMD</sequence>
<feature type="transmembrane region" description="Helical" evidence="8">
    <location>
        <begin position="146"/>
        <end position="167"/>
    </location>
</feature>
<dbReference type="PANTHER" id="PTHR42718">
    <property type="entry name" value="MAJOR FACILITATOR SUPERFAMILY MULTIDRUG TRANSPORTER MFSC"/>
    <property type="match status" value="1"/>
</dbReference>
<keyword evidence="7 8" id="KW-0472">Membrane</keyword>
<evidence type="ECO:0000256" key="5">
    <source>
        <dbReference type="ARBA" id="ARBA00022692"/>
    </source>
</evidence>
<accession>A0ABT0S0N4</accession>
<comment type="subcellular location">
    <subcellularLocation>
        <location evidence="1">Cell membrane</location>
        <topology evidence="1">Multi-pass membrane protein</topology>
    </subcellularLocation>
</comment>
<evidence type="ECO:0000256" key="7">
    <source>
        <dbReference type="ARBA" id="ARBA00023136"/>
    </source>
</evidence>
<keyword evidence="3" id="KW-0813">Transport</keyword>
<dbReference type="InterPro" id="IPR004638">
    <property type="entry name" value="EmrB-like"/>
</dbReference>
<dbReference type="SUPFAM" id="SSF103473">
    <property type="entry name" value="MFS general substrate transporter"/>
    <property type="match status" value="1"/>
</dbReference>
<evidence type="ECO:0000256" key="3">
    <source>
        <dbReference type="ARBA" id="ARBA00022448"/>
    </source>
</evidence>
<comment type="similarity">
    <text evidence="2">Belongs to the major facilitator superfamily. EmrB family.</text>
</comment>